<evidence type="ECO:0000313" key="3">
    <source>
        <dbReference type="Proteomes" id="UP000177171"/>
    </source>
</evidence>
<comment type="caution">
    <text evidence="2">The sequence shown here is derived from an EMBL/GenBank/DDBJ whole genome shotgun (WGS) entry which is preliminary data.</text>
</comment>
<gene>
    <name evidence="2" type="ORF">A3G49_06290</name>
</gene>
<evidence type="ECO:0000313" key="2">
    <source>
        <dbReference type="EMBL" id="OHA14429.1"/>
    </source>
</evidence>
<name>A0A1G2LU62_9BACT</name>
<evidence type="ECO:0000256" key="1">
    <source>
        <dbReference type="SAM" id="SignalP"/>
    </source>
</evidence>
<organism evidence="2 3">
    <name type="scientific">Candidatus Sungbacteria bacterium RIFCSPLOWO2_12_FULL_41_11</name>
    <dbReference type="NCBI Taxonomy" id="1802286"/>
    <lineage>
        <taxon>Bacteria</taxon>
        <taxon>Candidatus Sungiibacteriota</taxon>
    </lineage>
</organism>
<sequence length="159" mass="17909">MKKVGSKMKKLCSLIIAAVLLVHGFVWAGEPAVDSHPILSEKNWIYSDSDMFYLEDLNGDKVLFSEVKFYRANNGSYLSGVHYIFGEEVIRGYGVRDTNADKLLGHWVQVEKDGQWYTSSVEEVNLEVVVDASGKIVAAVLVLQDKNGNEIVRREVKRK</sequence>
<proteinExistence type="predicted"/>
<feature type="chain" id="PRO_5009583592" evidence="1">
    <location>
        <begin position="29"/>
        <end position="159"/>
    </location>
</feature>
<dbReference type="EMBL" id="MHQY01000007">
    <property type="protein sequence ID" value="OHA14429.1"/>
    <property type="molecule type" value="Genomic_DNA"/>
</dbReference>
<reference evidence="2 3" key="1">
    <citation type="journal article" date="2016" name="Nat. Commun.">
        <title>Thousands of microbial genomes shed light on interconnected biogeochemical processes in an aquifer system.</title>
        <authorList>
            <person name="Anantharaman K."/>
            <person name="Brown C.T."/>
            <person name="Hug L.A."/>
            <person name="Sharon I."/>
            <person name="Castelle C.J."/>
            <person name="Probst A.J."/>
            <person name="Thomas B.C."/>
            <person name="Singh A."/>
            <person name="Wilkins M.J."/>
            <person name="Karaoz U."/>
            <person name="Brodie E.L."/>
            <person name="Williams K.H."/>
            <person name="Hubbard S.S."/>
            <person name="Banfield J.F."/>
        </authorList>
    </citation>
    <scope>NUCLEOTIDE SEQUENCE [LARGE SCALE GENOMIC DNA]</scope>
</reference>
<feature type="signal peptide" evidence="1">
    <location>
        <begin position="1"/>
        <end position="28"/>
    </location>
</feature>
<dbReference type="Proteomes" id="UP000177171">
    <property type="component" value="Unassembled WGS sequence"/>
</dbReference>
<keyword evidence="1" id="KW-0732">Signal</keyword>
<accession>A0A1G2LU62</accession>
<protein>
    <submittedName>
        <fullName evidence="2">Uncharacterized protein</fullName>
    </submittedName>
</protein>
<dbReference type="AlphaFoldDB" id="A0A1G2LU62"/>